<name>A0A8J3F796_9ACTN</name>
<dbReference type="Pfam" id="PF01551">
    <property type="entry name" value="Peptidase_M23"/>
    <property type="match status" value="1"/>
</dbReference>
<dbReference type="Gene3D" id="2.70.70.10">
    <property type="entry name" value="Glucose Permease (Domain IIA)"/>
    <property type="match status" value="1"/>
</dbReference>
<keyword evidence="3" id="KW-0732">Signal</keyword>
<comment type="cofactor">
    <cofactor evidence="2">
        <name>Zn(2+)</name>
        <dbReference type="ChEBI" id="CHEBI:29105"/>
    </cofactor>
    <text evidence="2">Binds 1 zinc ion per subunit.</text>
</comment>
<feature type="binding site" evidence="2">
    <location>
        <position position="264"/>
    </location>
    <ligand>
        <name>Zn(2+)</name>
        <dbReference type="ChEBI" id="CHEBI:29105"/>
    </ligand>
</feature>
<feature type="chain" id="PRO_5035272510" description="M23ase beta-sheet core domain-containing protein" evidence="3">
    <location>
        <begin position="34"/>
        <end position="327"/>
    </location>
</feature>
<dbReference type="GO" id="GO:0046872">
    <property type="term" value="F:metal ion binding"/>
    <property type="evidence" value="ECO:0007669"/>
    <property type="project" value="UniProtKB-KW"/>
</dbReference>
<organism evidence="5 6">
    <name type="scientific">Pilimelia anulata</name>
    <dbReference type="NCBI Taxonomy" id="53371"/>
    <lineage>
        <taxon>Bacteria</taxon>
        <taxon>Bacillati</taxon>
        <taxon>Actinomycetota</taxon>
        <taxon>Actinomycetes</taxon>
        <taxon>Micromonosporales</taxon>
        <taxon>Micromonosporaceae</taxon>
        <taxon>Pilimelia</taxon>
    </lineage>
</organism>
<dbReference type="PRINTS" id="PR00933">
    <property type="entry name" value="BLYTICPTASE"/>
</dbReference>
<reference evidence="5" key="2">
    <citation type="submission" date="2020-09" db="EMBL/GenBank/DDBJ databases">
        <authorList>
            <person name="Sun Q."/>
            <person name="Ohkuma M."/>
        </authorList>
    </citation>
    <scope>NUCLEOTIDE SEQUENCE</scope>
    <source>
        <strain evidence="5">JCM 3090</strain>
    </source>
</reference>
<feature type="binding site" evidence="2">
    <location>
        <position position="183"/>
    </location>
    <ligand>
        <name>Zn(2+)</name>
        <dbReference type="ChEBI" id="CHEBI:29105"/>
    </ligand>
</feature>
<dbReference type="InterPro" id="IPR000841">
    <property type="entry name" value="Pept_M23A_Blytic"/>
</dbReference>
<accession>A0A8J3F796</accession>
<gene>
    <name evidence="5" type="ORF">GCM10010123_00470</name>
</gene>
<evidence type="ECO:0000313" key="5">
    <source>
        <dbReference type="EMBL" id="GGJ74353.1"/>
    </source>
</evidence>
<dbReference type="Proteomes" id="UP000649739">
    <property type="component" value="Unassembled WGS sequence"/>
</dbReference>
<feature type="signal peptide" evidence="3">
    <location>
        <begin position="1"/>
        <end position="33"/>
    </location>
</feature>
<dbReference type="CDD" id="cd12797">
    <property type="entry name" value="M23_peptidase"/>
    <property type="match status" value="1"/>
</dbReference>
<dbReference type="EMBL" id="BMQB01000001">
    <property type="protein sequence ID" value="GGJ74353.1"/>
    <property type="molecule type" value="Genomic_DNA"/>
</dbReference>
<feature type="active site" description="Proton donor/acceptor" evidence="1">
    <location>
        <position position="226"/>
    </location>
</feature>
<evidence type="ECO:0000256" key="1">
    <source>
        <dbReference type="PIRSR" id="PIRSR600841-1"/>
    </source>
</evidence>
<reference evidence="5" key="1">
    <citation type="journal article" date="2014" name="Int. J. Syst. Evol. Microbiol.">
        <title>Complete genome sequence of Corynebacterium casei LMG S-19264T (=DSM 44701T), isolated from a smear-ripened cheese.</title>
        <authorList>
            <consortium name="US DOE Joint Genome Institute (JGI-PGF)"/>
            <person name="Walter F."/>
            <person name="Albersmeier A."/>
            <person name="Kalinowski J."/>
            <person name="Ruckert C."/>
        </authorList>
    </citation>
    <scope>NUCLEOTIDE SEQUENCE</scope>
    <source>
        <strain evidence="5">JCM 3090</strain>
    </source>
</reference>
<proteinExistence type="predicted"/>
<dbReference type="InterPro" id="IPR011055">
    <property type="entry name" value="Dup_hybrid_motif"/>
</dbReference>
<keyword evidence="2" id="KW-0479">Metal-binding</keyword>
<dbReference type="RefSeq" id="WP_229783201.1">
    <property type="nucleotide sequence ID" value="NZ_BMQB01000001.1"/>
</dbReference>
<keyword evidence="2" id="KW-0862">Zinc</keyword>
<sequence>MATHPHARPTTALLCLAACLGAVLAGAPASAGAADLDREVAAALIDRHGAAARAAYGTTDLATLVEPKRGAGDWVFGGAVLRVPDGVEGSPLTSLFLARRQGADWTVALEGTDTFRAAARTAPVLADAERALLGRAAATPATGPGTAAPDPTGLGLPWKQGAGWGHWGVHGNSGNSQPFNSIDFYGGDGRVLASKAGVMYRFCTSGGTWPFIKVVHENGYTTGYYHLENTTEKTDGAAVAEGEYIGMIAEQLPCGGRANGDHVHWTLWQGDKAVSVVGKTIGGWTWNAGNAAYEGYAEREGQKIYRNKCCPIVNHGPGTGGPPATGR</sequence>
<feature type="active site" description="Proton donor/acceptor" evidence="1">
    <location>
        <position position="262"/>
    </location>
</feature>
<feature type="domain" description="M23ase beta-sheet core" evidence="4">
    <location>
        <begin position="181"/>
        <end position="274"/>
    </location>
</feature>
<dbReference type="AlphaFoldDB" id="A0A8J3F796"/>
<dbReference type="InterPro" id="IPR016047">
    <property type="entry name" value="M23ase_b-sheet_dom"/>
</dbReference>
<comment type="caution">
    <text evidence="5">The sequence shown here is derived from an EMBL/GenBank/DDBJ whole genome shotgun (WGS) entry which is preliminary data.</text>
</comment>
<feature type="binding site" evidence="2">
    <location>
        <position position="170"/>
    </location>
    <ligand>
        <name>Zn(2+)</name>
        <dbReference type="ChEBI" id="CHEBI:29105"/>
    </ligand>
</feature>
<dbReference type="GO" id="GO:0004222">
    <property type="term" value="F:metalloendopeptidase activity"/>
    <property type="evidence" value="ECO:0007669"/>
    <property type="project" value="InterPro"/>
</dbReference>
<protein>
    <recommendedName>
        <fullName evidence="4">M23ase beta-sheet core domain-containing protein</fullName>
    </recommendedName>
</protein>
<evidence type="ECO:0000259" key="4">
    <source>
        <dbReference type="Pfam" id="PF01551"/>
    </source>
</evidence>
<keyword evidence="6" id="KW-1185">Reference proteome</keyword>
<evidence type="ECO:0000256" key="2">
    <source>
        <dbReference type="PIRSR" id="PIRSR600841-2"/>
    </source>
</evidence>
<evidence type="ECO:0000313" key="6">
    <source>
        <dbReference type="Proteomes" id="UP000649739"/>
    </source>
</evidence>
<evidence type="ECO:0000256" key="3">
    <source>
        <dbReference type="SAM" id="SignalP"/>
    </source>
</evidence>
<dbReference type="SUPFAM" id="SSF51261">
    <property type="entry name" value="Duplicated hybrid motif"/>
    <property type="match status" value="1"/>
</dbReference>
<dbReference type="GO" id="GO:0006508">
    <property type="term" value="P:proteolysis"/>
    <property type="evidence" value="ECO:0007669"/>
    <property type="project" value="InterPro"/>
</dbReference>